<dbReference type="Pfam" id="PF00702">
    <property type="entry name" value="Hydrolase"/>
    <property type="match status" value="1"/>
</dbReference>
<accession>A0A0F7FVI8</accession>
<gene>
    <name evidence="1" type="ORF">SXIM_30780</name>
</gene>
<dbReference type="PANTHER" id="PTHR43434">
    <property type="entry name" value="PHOSPHOGLYCOLATE PHOSPHATASE"/>
    <property type="match status" value="1"/>
</dbReference>
<dbReference type="GO" id="GO:0006281">
    <property type="term" value="P:DNA repair"/>
    <property type="evidence" value="ECO:0007669"/>
    <property type="project" value="TreeGrafter"/>
</dbReference>
<dbReference type="GO" id="GO:0008967">
    <property type="term" value="F:phosphoglycolate phosphatase activity"/>
    <property type="evidence" value="ECO:0007669"/>
    <property type="project" value="TreeGrafter"/>
</dbReference>
<dbReference type="Proteomes" id="UP000034034">
    <property type="component" value="Chromosome"/>
</dbReference>
<dbReference type="AlphaFoldDB" id="A0A0F7FVI8"/>
<sequence>MRRLLSNARCVLFDFDGPICRLFAARPADGIAHRLRALAVELGAASLLTPQLRASPDPQQVLRGIAHHHPSPTVVHRIEAALTREEISAAATASPTPYAASLIAALSTRGRQVAIVTNNSPLAAEFYLRRQQLTGYVGGRVHGRTRDITLLKPHPDPVLRALRSTGTAAGRALMIGDTSTDLAAARSAGVEFLGYAMDDAQAEAFRRAGADYVTRSLEHVLTALIAPTHG</sequence>
<evidence type="ECO:0000313" key="1">
    <source>
        <dbReference type="EMBL" id="AKG44462.1"/>
    </source>
</evidence>
<dbReference type="SFLD" id="SFLDS00003">
    <property type="entry name" value="Haloacid_Dehalogenase"/>
    <property type="match status" value="1"/>
</dbReference>
<dbReference type="STRING" id="408015.SXIM_30780"/>
<keyword evidence="2" id="KW-1185">Reference proteome</keyword>
<reference evidence="1" key="1">
    <citation type="submission" date="2019-08" db="EMBL/GenBank/DDBJ databases">
        <title>Complete genome sequence of a mangrove-derived Streptomyces xiamenensis.</title>
        <authorList>
            <person name="Xu J."/>
        </authorList>
    </citation>
    <scope>NUCLEOTIDE SEQUENCE</scope>
    <source>
        <strain evidence="1">318</strain>
    </source>
</reference>
<dbReference type="PATRIC" id="fig|408015.6.peg.3118"/>
<dbReference type="InterPro" id="IPR023214">
    <property type="entry name" value="HAD_sf"/>
</dbReference>
<dbReference type="Gene3D" id="3.40.50.1000">
    <property type="entry name" value="HAD superfamily/HAD-like"/>
    <property type="match status" value="1"/>
</dbReference>
<dbReference type="SFLD" id="SFLDG01129">
    <property type="entry name" value="C1.5:_HAD__Beta-PGM__Phosphata"/>
    <property type="match status" value="1"/>
</dbReference>
<keyword evidence="1" id="KW-0378">Hydrolase</keyword>
<dbReference type="InterPro" id="IPR006439">
    <property type="entry name" value="HAD-SF_hydro_IA"/>
</dbReference>
<dbReference type="RefSeq" id="WP_030729762.1">
    <property type="nucleotide sequence ID" value="NZ_CP009922.3"/>
</dbReference>
<dbReference type="InterPro" id="IPR050155">
    <property type="entry name" value="HAD-like_hydrolase_sf"/>
</dbReference>
<organism evidence="1 2">
    <name type="scientific">Streptomyces xiamenensis</name>
    <dbReference type="NCBI Taxonomy" id="408015"/>
    <lineage>
        <taxon>Bacteria</taxon>
        <taxon>Bacillati</taxon>
        <taxon>Actinomycetota</taxon>
        <taxon>Actinomycetes</taxon>
        <taxon>Kitasatosporales</taxon>
        <taxon>Streptomycetaceae</taxon>
        <taxon>Streptomyces</taxon>
    </lineage>
</organism>
<dbReference type="NCBIfam" id="TIGR01549">
    <property type="entry name" value="HAD-SF-IA-v1"/>
    <property type="match status" value="1"/>
</dbReference>
<evidence type="ECO:0000313" key="2">
    <source>
        <dbReference type="Proteomes" id="UP000034034"/>
    </source>
</evidence>
<dbReference type="SUPFAM" id="SSF56784">
    <property type="entry name" value="HAD-like"/>
    <property type="match status" value="1"/>
</dbReference>
<dbReference type="CDD" id="cd01427">
    <property type="entry name" value="HAD_like"/>
    <property type="match status" value="1"/>
</dbReference>
<name>A0A0F7FVI8_9ACTN</name>
<dbReference type="KEGG" id="sxi:SXIM_30780"/>
<protein>
    <submittedName>
        <fullName evidence="1">Hydrolase</fullName>
    </submittedName>
</protein>
<proteinExistence type="predicted"/>
<dbReference type="GO" id="GO:0005829">
    <property type="term" value="C:cytosol"/>
    <property type="evidence" value="ECO:0007669"/>
    <property type="project" value="TreeGrafter"/>
</dbReference>
<dbReference type="HOGENOM" id="CLU_083623_0_0_11"/>
<dbReference type="PANTHER" id="PTHR43434:SF1">
    <property type="entry name" value="PHOSPHOGLYCOLATE PHOSPHATASE"/>
    <property type="match status" value="1"/>
</dbReference>
<dbReference type="InterPro" id="IPR036412">
    <property type="entry name" value="HAD-like_sf"/>
</dbReference>
<dbReference type="EMBL" id="CP009922">
    <property type="protein sequence ID" value="AKG44462.1"/>
    <property type="molecule type" value="Genomic_DNA"/>
</dbReference>